<dbReference type="InterPro" id="IPR004045">
    <property type="entry name" value="Glutathione_S-Trfase_N"/>
</dbReference>
<dbReference type="Pfam" id="PF13410">
    <property type="entry name" value="GST_C_2"/>
    <property type="match status" value="1"/>
</dbReference>
<keyword evidence="3" id="KW-1185">Reference proteome</keyword>
<comment type="caution">
    <text evidence="2">The sequence shown here is derived from an EMBL/GenBank/DDBJ whole genome shotgun (WGS) entry which is preliminary data.</text>
</comment>
<reference evidence="2 3" key="1">
    <citation type="submission" date="2021-08" db="EMBL/GenBank/DDBJ databases">
        <title>Comparative Genomics Analysis of the Genus Qipengyuania Reveals Extensive Genetic Diversity and Metabolic Versatility, Including the Description of Fifteen Novel Species.</title>
        <authorList>
            <person name="Liu Y."/>
        </authorList>
    </citation>
    <scope>NUCLEOTIDE SEQUENCE [LARGE SCALE GENOMIC DNA]</scope>
    <source>
        <strain evidence="2 3">YG27</strain>
    </source>
</reference>
<dbReference type="Gene3D" id="3.40.30.10">
    <property type="entry name" value="Glutaredoxin"/>
    <property type="match status" value="1"/>
</dbReference>
<dbReference type="InterPro" id="IPR010987">
    <property type="entry name" value="Glutathione-S-Trfase_C-like"/>
</dbReference>
<dbReference type="PROSITE" id="PS50405">
    <property type="entry name" value="GST_CTER"/>
    <property type="match status" value="1"/>
</dbReference>
<organism evidence="2 3">
    <name type="scientific">Qipengyuania mesophila</name>
    <dbReference type="NCBI Taxonomy" id="2867246"/>
    <lineage>
        <taxon>Bacteria</taxon>
        <taxon>Pseudomonadati</taxon>
        <taxon>Pseudomonadota</taxon>
        <taxon>Alphaproteobacteria</taxon>
        <taxon>Sphingomonadales</taxon>
        <taxon>Erythrobacteraceae</taxon>
        <taxon>Qipengyuania</taxon>
    </lineage>
</organism>
<protein>
    <submittedName>
        <fullName evidence="2">Glutathione S-transferase N-terminal domain-containing protein</fullName>
    </submittedName>
</protein>
<accession>A0ABS7JT95</accession>
<feature type="domain" description="GST C-terminal" evidence="1">
    <location>
        <begin position="110"/>
        <end position="258"/>
    </location>
</feature>
<evidence type="ECO:0000313" key="3">
    <source>
        <dbReference type="Proteomes" id="UP000782554"/>
    </source>
</evidence>
<dbReference type="RefSeq" id="WP_221601505.1">
    <property type="nucleotide sequence ID" value="NZ_JAIGNU010000001.1"/>
</dbReference>
<dbReference type="InterPro" id="IPR036249">
    <property type="entry name" value="Thioredoxin-like_sf"/>
</dbReference>
<sequence>MYSLYGALASPYSMKMRSLLRYRRIPFEWVDGAAAREALARVKAPVIPVLAFPDGRYANDSTPLIYELERLHAGRSVVPDDRAIAFLAHLLEDFADEWMTKPMFGYRWLEDVDQVQMSRWLAFDNLHGGGVETSQAAAEAFRQRQVGRMAMVGCTRENFPLIEASTRAVLEVLEKHVTNAFFLFGSRPSLAEFGLYGQLSQLGVDPTPQAMMRADYPYAYRWLSHMDDLSGVVGSWAEEPCDAALALARLSGEIYAPFLAANAAALEAGEESFGFRAMGHEYRQGTFKYQAKCLADLRHRYGALDEGQRARVDGWIRPAWRDLLAQDRG</sequence>
<dbReference type="Pfam" id="PF13417">
    <property type="entry name" value="GST_N_3"/>
    <property type="match status" value="1"/>
</dbReference>
<proteinExistence type="predicted"/>
<evidence type="ECO:0000259" key="1">
    <source>
        <dbReference type="PROSITE" id="PS50405"/>
    </source>
</evidence>
<name>A0ABS7JT95_9SPHN</name>
<dbReference type="EMBL" id="JAIGNU010000001">
    <property type="protein sequence ID" value="MBX7500823.1"/>
    <property type="molecule type" value="Genomic_DNA"/>
</dbReference>
<dbReference type="SUPFAM" id="SSF52833">
    <property type="entry name" value="Thioredoxin-like"/>
    <property type="match status" value="1"/>
</dbReference>
<evidence type="ECO:0000313" key="2">
    <source>
        <dbReference type="EMBL" id="MBX7500823.1"/>
    </source>
</evidence>
<dbReference type="Proteomes" id="UP000782554">
    <property type="component" value="Unassembled WGS sequence"/>
</dbReference>
<dbReference type="SUPFAM" id="SSF47616">
    <property type="entry name" value="GST C-terminal domain-like"/>
    <property type="match status" value="1"/>
</dbReference>
<gene>
    <name evidence="2" type="ORF">K3181_05160</name>
</gene>
<dbReference type="Gene3D" id="1.20.1050.10">
    <property type="match status" value="1"/>
</dbReference>
<dbReference type="InterPro" id="IPR036282">
    <property type="entry name" value="Glutathione-S-Trfase_C_sf"/>
</dbReference>